<dbReference type="RefSeq" id="WP_176738303.1">
    <property type="nucleotide sequence ID" value="NZ_FMHW01000002.1"/>
</dbReference>
<evidence type="ECO:0000313" key="3">
    <source>
        <dbReference type="Proteomes" id="UP000198959"/>
    </source>
</evidence>
<protein>
    <submittedName>
        <fullName evidence="2">Phosphotransferase enzyme family protein</fullName>
    </submittedName>
</protein>
<keyword evidence="2" id="KW-0808">Transferase</keyword>
<dbReference type="GO" id="GO:0016740">
    <property type="term" value="F:transferase activity"/>
    <property type="evidence" value="ECO:0007669"/>
    <property type="project" value="UniProtKB-KW"/>
</dbReference>
<dbReference type="STRING" id="145854.GA0074692_0989"/>
<dbReference type="InterPro" id="IPR002575">
    <property type="entry name" value="Aminoglycoside_PTrfase"/>
</dbReference>
<dbReference type="AlphaFoldDB" id="A0A1C6RUK2"/>
<accession>A0A1C6RUK2</accession>
<dbReference type="Gene3D" id="3.90.1200.10">
    <property type="match status" value="1"/>
</dbReference>
<dbReference type="InterPro" id="IPR011009">
    <property type="entry name" value="Kinase-like_dom_sf"/>
</dbReference>
<feature type="domain" description="Aminoglycoside phosphotransferase" evidence="1">
    <location>
        <begin position="24"/>
        <end position="249"/>
    </location>
</feature>
<organism evidence="2 3">
    <name type="scientific">Micromonospora pallida</name>
    <dbReference type="NCBI Taxonomy" id="145854"/>
    <lineage>
        <taxon>Bacteria</taxon>
        <taxon>Bacillati</taxon>
        <taxon>Actinomycetota</taxon>
        <taxon>Actinomycetes</taxon>
        <taxon>Micromonosporales</taxon>
        <taxon>Micromonosporaceae</taxon>
        <taxon>Micromonospora</taxon>
    </lineage>
</organism>
<dbReference type="Proteomes" id="UP000198959">
    <property type="component" value="Unassembled WGS sequence"/>
</dbReference>
<gene>
    <name evidence="2" type="ORF">GA0074692_0989</name>
</gene>
<reference evidence="3" key="1">
    <citation type="submission" date="2016-06" db="EMBL/GenBank/DDBJ databases">
        <authorList>
            <person name="Varghese N."/>
            <person name="Submissions Spin"/>
        </authorList>
    </citation>
    <scope>NUCLEOTIDE SEQUENCE [LARGE SCALE GENOMIC DNA]</scope>
    <source>
        <strain evidence="3">DSM 43817</strain>
    </source>
</reference>
<proteinExistence type="predicted"/>
<keyword evidence="3" id="KW-1185">Reference proteome</keyword>
<sequence length="269" mass="29239">MNEARLRRVVAAVDSGRAQALDGRGVNRSFRLVDGDRHLSVKVHCASRSTDAQLLRIRRIDALLRGIPWYPCLMDAALVGSRLVVIRPFAPGAPPHGALQHVGRLVGVLGDLADHGFDPGSEELVGDYATPWLSGWERERQAVVPVLAGERGDLAQAIDEHGAALRAGAARLTCAKRAMAYHGDLHGRNFIVSSRGQLTVIDWDEAGFSRRPADVGKALWLSCRRERGDFVLDADAVQDFLARVHARMRLPYPHAGDLALLGGSGSFPR</sequence>
<dbReference type="Pfam" id="PF01636">
    <property type="entry name" value="APH"/>
    <property type="match status" value="1"/>
</dbReference>
<evidence type="ECO:0000313" key="2">
    <source>
        <dbReference type="EMBL" id="SCL20804.1"/>
    </source>
</evidence>
<name>A0A1C6RUK2_9ACTN</name>
<dbReference type="SUPFAM" id="SSF56112">
    <property type="entry name" value="Protein kinase-like (PK-like)"/>
    <property type="match status" value="1"/>
</dbReference>
<dbReference type="EMBL" id="FMHW01000002">
    <property type="protein sequence ID" value="SCL20804.1"/>
    <property type="molecule type" value="Genomic_DNA"/>
</dbReference>
<evidence type="ECO:0000259" key="1">
    <source>
        <dbReference type="Pfam" id="PF01636"/>
    </source>
</evidence>